<dbReference type="Pfam" id="PF00560">
    <property type="entry name" value="LRR_1"/>
    <property type="match status" value="2"/>
</dbReference>
<evidence type="ECO:0000256" key="4">
    <source>
        <dbReference type="ARBA" id="ARBA00022737"/>
    </source>
</evidence>
<evidence type="ECO:0000256" key="3">
    <source>
        <dbReference type="ARBA" id="ARBA00022729"/>
    </source>
</evidence>
<feature type="domain" description="Leucine-rich repeat-containing N-terminal plant-type" evidence="6">
    <location>
        <begin position="46"/>
        <end position="81"/>
    </location>
</feature>
<keyword evidence="2" id="KW-0433">Leucine-rich repeat</keyword>
<dbReference type="InterPro" id="IPR032675">
    <property type="entry name" value="LRR_dom_sf"/>
</dbReference>
<evidence type="ECO:0000313" key="8">
    <source>
        <dbReference type="Proteomes" id="UP000436088"/>
    </source>
</evidence>
<organism evidence="7 8">
    <name type="scientific">Hibiscus syriacus</name>
    <name type="common">Rose of Sharon</name>
    <dbReference type="NCBI Taxonomy" id="106335"/>
    <lineage>
        <taxon>Eukaryota</taxon>
        <taxon>Viridiplantae</taxon>
        <taxon>Streptophyta</taxon>
        <taxon>Embryophyta</taxon>
        <taxon>Tracheophyta</taxon>
        <taxon>Spermatophyta</taxon>
        <taxon>Magnoliopsida</taxon>
        <taxon>eudicotyledons</taxon>
        <taxon>Gunneridae</taxon>
        <taxon>Pentapetalae</taxon>
        <taxon>rosids</taxon>
        <taxon>malvids</taxon>
        <taxon>Malvales</taxon>
        <taxon>Malvaceae</taxon>
        <taxon>Malvoideae</taxon>
        <taxon>Hibiscus</taxon>
    </lineage>
</organism>
<dbReference type="EMBL" id="VEPZ02001733">
    <property type="protein sequence ID" value="KAE8660217.1"/>
    <property type="molecule type" value="Genomic_DNA"/>
</dbReference>
<keyword evidence="3" id="KW-0732">Signal</keyword>
<evidence type="ECO:0000313" key="7">
    <source>
        <dbReference type="EMBL" id="KAE8660217.1"/>
    </source>
</evidence>
<comment type="caution">
    <text evidence="7">The sequence shown here is derived from an EMBL/GenBank/DDBJ whole genome shotgun (WGS) entry which is preliminary data.</text>
</comment>
<protein>
    <recommendedName>
        <fullName evidence="6">Leucine-rich repeat-containing N-terminal plant-type domain-containing protein</fullName>
    </recommendedName>
</protein>
<gene>
    <name evidence="7" type="ORF">F3Y22_tig00116958pilonHSYRG00328</name>
</gene>
<keyword evidence="5" id="KW-0472">Membrane</keyword>
<evidence type="ECO:0000256" key="1">
    <source>
        <dbReference type="ARBA" id="ARBA00004370"/>
    </source>
</evidence>
<dbReference type="SUPFAM" id="SSF52058">
    <property type="entry name" value="L domain-like"/>
    <property type="match status" value="1"/>
</dbReference>
<dbReference type="InterPro" id="IPR001611">
    <property type="entry name" value="Leu-rich_rpt"/>
</dbReference>
<dbReference type="Proteomes" id="UP000436088">
    <property type="component" value="Unassembled WGS sequence"/>
</dbReference>
<reference evidence="7" key="1">
    <citation type="submission" date="2019-09" db="EMBL/GenBank/DDBJ databases">
        <title>Draft genome information of white flower Hibiscus syriacus.</title>
        <authorList>
            <person name="Kim Y.-M."/>
        </authorList>
    </citation>
    <scope>NUCLEOTIDE SEQUENCE [LARGE SCALE GENOMIC DNA]</scope>
    <source>
        <strain evidence="7">YM2019G1</strain>
    </source>
</reference>
<keyword evidence="8" id="KW-1185">Reference proteome</keyword>
<dbReference type="InterPro" id="IPR053211">
    <property type="entry name" value="DNA_repair-toleration"/>
</dbReference>
<dbReference type="GO" id="GO:0016020">
    <property type="term" value="C:membrane"/>
    <property type="evidence" value="ECO:0007669"/>
    <property type="project" value="UniProtKB-SubCell"/>
</dbReference>
<accession>A0A6A2XVA9</accession>
<dbReference type="PANTHER" id="PTHR48060:SF24">
    <property type="entry name" value="NON-SPECIFIC SERINE_THREONINE PROTEIN KINASE"/>
    <property type="match status" value="1"/>
</dbReference>
<comment type="subcellular location">
    <subcellularLocation>
        <location evidence="1">Membrane</location>
    </subcellularLocation>
</comment>
<dbReference type="Gene3D" id="3.80.10.10">
    <property type="entry name" value="Ribonuclease Inhibitor"/>
    <property type="match status" value="2"/>
</dbReference>
<keyword evidence="4" id="KW-0677">Repeat</keyword>
<dbReference type="AlphaFoldDB" id="A0A6A2XVA9"/>
<dbReference type="FunFam" id="3.80.10.10:FF:000400">
    <property type="entry name" value="Nuclear pore complex protein NUP107"/>
    <property type="match status" value="1"/>
</dbReference>
<dbReference type="Pfam" id="PF08263">
    <property type="entry name" value="LRRNT_2"/>
    <property type="match status" value="1"/>
</dbReference>
<sequence>MAGKKGQKGMAVVPRLPKMKCGRKPVTGRFDLPQAIPDDVNDLNDRALLAWKKSLNSTKDALKSWNSLDPTPCNCFEVRCSSGMEVVEISLKSMDLQGLLPSNFQSLKFLKTLVLSSNNKLEFVDHSGNLLLGEIPEEICSLRKLHTLVLNTNFLEGEIPSGIGNLSGLVYLTLYDNQLSGGIPKSIGELRKLEVFLVGGNKNLKGDLPWEIGNCTNLLMLGLAETSVSGNLLSSVGMLKRVQTKVV</sequence>
<dbReference type="PANTHER" id="PTHR48060">
    <property type="entry name" value="DNA DAMAGE-REPAIR/TOLERATION PROTEIN DRT100"/>
    <property type="match status" value="1"/>
</dbReference>
<evidence type="ECO:0000256" key="2">
    <source>
        <dbReference type="ARBA" id="ARBA00022614"/>
    </source>
</evidence>
<evidence type="ECO:0000259" key="6">
    <source>
        <dbReference type="Pfam" id="PF08263"/>
    </source>
</evidence>
<dbReference type="InterPro" id="IPR013210">
    <property type="entry name" value="LRR_N_plant-typ"/>
</dbReference>
<name>A0A6A2XVA9_HIBSY</name>
<proteinExistence type="predicted"/>
<evidence type="ECO:0000256" key="5">
    <source>
        <dbReference type="ARBA" id="ARBA00023136"/>
    </source>
</evidence>